<dbReference type="Proteomes" id="UP000254720">
    <property type="component" value="Unassembled WGS sequence"/>
</dbReference>
<reference evidence="8 9" key="1">
    <citation type="submission" date="2018-07" db="EMBL/GenBank/DDBJ databases">
        <title>Genomic Encyclopedia of Type Strains, Phase IV (KMG-IV): sequencing the most valuable type-strain genomes for metagenomic binning, comparative biology and taxonomic classification.</title>
        <authorList>
            <person name="Goeker M."/>
        </authorList>
    </citation>
    <scope>NUCLEOTIDE SEQUENCE [LARGE SCALE GENOMIC DNA]</scope>
    <source>
        <strain evidence="8 9">DSM 16500</strain>
    </source>
</reference>
<feature type="transmembrane region" description="Helical" evidence="6">
    <location>
        <begin position="631"/>
        <end position="650"/>
    </location>
</feature>
<dbReference type="AlphaFoldDB" id="A0A370GYY3"/>
<evidence type="ECO:0000256" key="6">
    <source>
        <dbReference type="SAM" id="Phobius"/>
    </source>
</evidence>
<keyword evidence="6" id="KW-0472">Membrane</keyword>
<evidence type="ECO:0000256" key="2">
    <source>
        <dbReference type="ARBA" id="ARBA00022679"/>
    </source>
</evidence>
<sequence length="683" mass="77802">MRGRSNNGHCFIFNDKCRLVLLSFLMLFVELTLVRWSGSNIYYLFFFSNYVLLASFLGIGIGFIRSKSHRRFFYLSPIFLAIVVFCCYRYSYQYQPRLNSETGNLNYYGSYFKDNIYPQWFSLPLIFISVTAVMASLADGVARTFQLFKPLQAYRLEVIGSLTGIVTFSILSFFHATPIWWGIIITLIFLPFLKKKLHHPILLTVQLGALVVMLATFGKESITSNHFWSAYYKIEVQPYSNNQYVVNVNGLAQQVIETVRQRQTVKPFYFLPYQHRLKQNALDNVLIIGSGTGGDVAIALAEGARHIDAVEIDPMLYRLGKQFNPDRPYQDPRVTIHINDGRAFLQQTSRQYDMIIFALTDSLMLIPGQSSLRLENYLYTLESISRVYQLLKPDGLFTIYNYYHAPWLIDRLANTLAQVFKQPPCLDTFGVRDYWATVLTISPQSSTLQCPTRWQPVLHDYSAPATDNHPFLYLMENTLPFPYLITLGFILLFSLSLIRITNGSLSPIRNYPDLFLMGAAFLLLETKSVIHFALLFGTTWFVNALVFMGILFAVYLAVEVTSRVKTLSLSFLYIALLLFLCSNWLIPNSILLMLPKLARFAIAAALAFGPIFIANLIFAKRFRYAIDSTEAFGANLLGAMTGGILEYASLVVGYKNLLILILVLYTIAIIFMPSEKAQQTSEA</sequence>
<dbReference type="GO" id="GO:0008295">
    <property type="term" value="P:spermidine biosynthetic process"/>
    <property type="evidence" value="ECO:0007669"/>
    <property type="project" value="UniProtKB-KW"/>
</dbReference>
<evidence type="ECO:0000256" key="4">
    <source>
        <dbReference type="ARBA" id="ARBA00023115"/>
    </source>
</evidence>
<dbReference type="PANTHER" id="PTHR11558:SF11">
    <property type="entry name" value="SPERMIDINE SYNTHASE"/>
    <property type="match status" value="1"/>
</dbReference>
<comment type="caution">
    <text evidence="5">Lacks conserved residue(s) required for the propagation of feature annotation.</text>
</comment>
<feature type="transmembrane region" description="Helical" evidence="6">
    <location>
        <begin position="514"/>
        <end position="534"/>
    </location>
</feature>
<keyword evidence="6" id="KW-1133">Transmembrane helix</keyword>
<evidence type="ECO:0000259" key="7">
    <source>
        <dbReference type="PROSITE" id="PS51006"/>
    </source>
</evidence>
<evidence type="ECO:0000313" key="9">
    <source>
        <dbReference type="Proteomes" id="UP000254720"/>
    </source>
</evidence>
<feature type="transmembrane region" description="Helical" evidence="6">
    <location>
        <begin position="481"/>
        <end position="502"/>
    </location>
</feature>
<dbReference type="InterPro" id="IPR029063">
    <property type="entry name" value="SAM-dependent_MTases_sf"/>
</dbReference>
<dbReference type="GO" id="GO:0004766">
    <property type="term" value="F:spermidine synthase activity"/>
    <property type="evidence" value="ECO:0007669"/>
    <property type="project" value="TreeGrafter"/>
</dbReference>
<dbReference type="Pfam" id="PF01564">
    <property type="entry name" value="Spermine_synth"/>
    <property type="match status" value="1"/>
</dbReference>
<comment type="similarity">
    <text evidence="1">Belongs to the spermidine/spermine synthase family.</text>
</comment>
<dbReference type="PANTHER" id="PTHR11558">
    <property type="entry name" value="SPERMIDINE/SPERMINE SYNTHASE"/>
    <property type="match status" value="1"/>
</dbReference>
<dbReference type="GO" id="GO:0005829">
    <property type="term" value="C:cytosol"/>
    <property type="evidence" value="ECO:0007669"/>
    <property type="project" value="TreeGrafter"/>
</dbReference>
<dbReference type="Gene3D" id="3.40.50.150">
    <property type="entry name" value="Vaccinia Virus protein VP39"/>
    <property type="match status" value="1"/>
</dbReference>
<dbReference type="InterPro" id="IPR001045">
    <property type="entry name" value="Spermi_synthase"/>
</dbReference>
<feature type="transmembrane region" description="Helical" evidence="6">
    <location>
        <begin position="656"/>
        <end position="674"/>
    </location>
</feature>
<accession>A0A370GYY3</accession>
<gene>
    <name evidence="8" type="ORF">C8D86_101145</name>
</gene>
<protein>
    <submittedName>
        <fullName evidence="8">Spermine/spermidine synthase</fullName>
    </submittedName>
</protein>
<dbReference type="SUPFAM" id="SSF53335">
    <property type="entry name" value="S-adenosyl-L-methionine-dependent methyltransferases"/>
    <property type="match status" value="1"/>
</dbReference>
<evidence type="ECO:0000256" key="5">
    <source>
        <dbReference type="PROSITE-ProRule" id="PRU00354"/>
    </source>
</evidence>
<evidence type="ECO:0000256" key="1">
    <source>
        <dbReference type="ARBA" id="ARBA00007867"/>
    </source>
</evidence>
<organism evidence="8 9">
    <name type="scientific">Aquicella lusitana</name>
    <dbReference type="NCBI Taxonomy" id="254246"/>
    <lineage>
        <taxon>Bacteria</taxon>
        <taxon>Pseudomonadati</taxon>
        <taxon>Pseudomonadota</taxon>
        <taxon>Gammaproteobacteria</taxon>
        <taxon>Legionellales</taxon>
        <taxon>Coxiellaceae</taxon>
        <taxon>Aquicella</taxon>
    </lineage>
</organism>
<dbReference type="InterPro" id="IPR030374">
    <property type="entry name" value="PABS"/>
</dbReference>
<keyword evidence="6" id="KW-0812">Transmembrane</keyword>
<dbReference type="PROSITE" id="PS51006">
    <property type="entry name" value="PABS_2"/>
    <property type="match status" value="1"/>
</dbReference>
<evidence type="ECO:0000313" key="8">
    <source>
        <dbReference type="EMBL" id="RDI48862.1"/>
    </source>
</evidence>
<dbReference type="CDD" id="cd02440">
    <property type="entry name" value="AdoMet_MTases"/>
    <property type="match status" value="1"/>
</dbReference>
<keyword evidence="9" id="KW-1185">Reference proteome</keyword>
<keyword evidence="2 5" id="KW-0808">Transferase</keyword>
<feature type="transmembrane region" description="Helical" evidence="6">
    <location>
        <begin position="540"/>
        <end position="558"/>
    </location>
</feature>
<feature type="transmembrane region" description="Helical" evidence="6">
    <location>
        <begin position="154"/>
        <end position="171"/>
    </location>
</feature>
<evidence type="ECO:0000256" key="3">
    <source>
        <dbReference type="ARBA" id="ARBA00023066"/>
    </source>
</evidence>
<name>A0A370GYY3_9COXI</name>
<dbReference type="OrthoDB" id="5516475at2"/>
<feature type="transmembrane region" description="Helical" evidence="6">
    <location>
        <begin position="42"/>
        <end position="65"/>
    </location>
</feature>
<feature type="transmembrane region" description="Helical" evidence="6">
    <location>
        <begin position="570"/>
        <end position="594"/>
    </location>
</feature>
<proteinExistence type="inferred from homology"/>
<keyword evidence="4 5" id="KW-0620">Polyamine biosynthesis</keyword>
<feature type="domain" description="PABS" evidence="7">
    <location>
        <begin position="284"/>
        <end position="446"/>
    </location>
</feature>
<dbReference type="EMBL" id="QQAX01000001">
    <property type="protein sequence ID" value="RDI48862.1"/>
    <property type="molecule type" value="Genomic_DNA"/>
</dbReference>
<feature type="transmembrane region" description="Helical" evidence="6">
    <location>
        <begin position="20"/>
        <end position="36"/>
    </location>
</feature>
<keyword evidence="3" id="KW-0745">Spermidine biosynthesis</keyword>
<comment type="caution">
    <text evidence="8">The sequence shown here is derived from an EMBL/GenBank/DDBJ whole genome shotgun (WGS) entry which is preliminary data.</text>
</comment>
<feature type="transmembrane region" description="Helical" evidence="6">
    <location>
        <begin position="600"/>
        <end position="619"/>
    </location>
</feature>
<feature type="transmembrane region" description="Helical" evidence="6">
    <location>
        <begin position="120"/>
        <end position="142"/>
    </location>
</feature>
<dbReference type="RefSeq" id="WP_114833369.1">
    <property type="nucleotide sequence ID" value="NZ_LR699114.1"/>
</dbReference>
<feature type="transmembrane region" description="Helical" evidence="6">
    <location>
        <begin position="72"/>
        <end position="91"/>
    </location>
</feature>